<evidence type="ECO:0008006" key="3">
    <source>
        <dbReference type="Google" id="ProtNLM"/>
    </source>
</evidence>
<dbReference type="EMBL" id="CP095071">
    <property type="protein sequence ID" value="UOQ84616.1"/>
    <property type="molecule type" value="Genomic_DNA"/>
</dbReference>
<accession>A0ABY4GK67</accession>
<protein>
    <recommendedName>
        <fullName evidence="3">DNA-binding protein</fullName>
    </recommendedName>
</protein>
<proteinExistence type="predicted"/>
<gene>
    <name evidence="1" type="ORF">MUN87_18435</name>
</gene>
<organism evidence="1 2">
    <name type="scientific">Gracilibacillus salinarum</name>
    <dbReference type="NCBI Taxonomy" id="2932255"/>
    <lineage>
        <taxon>Bacteria</taxon>
        <taxon>Bacillati</taxon>
        <taxon>Bacillota</taxon>
        <taxon>Bacilli</taxon>
        <taxon>Bacillales</taxon>
        <taxon>Bacillaceae</taxon>
        <taxon>Gracilibacillus</taxon>
    </lineage>
</organism>
<keyword evidence="2" id="KW-1185">Reference proteome</keyword>
<name>A0ABY4GK67_9BACI</name>
<dbReference type="Proteomes" id="UP000831537">
    <property type="component" value="Chromosome"/>
</dbReference>
<evidence type="ECO:0000313" key="2">
    <source>
        <dbReference type="Proteomes" id="UP000831537"/>
    </source>
</evidence>
<evidence type="ECO:0000313" key="1">
    <source>
        <dbReference type="EMBL" id="UOQ84616.1"/>
    </source>
</evidence>
<sequence>MTEWYTPEEISKLINRNASTLRRYARTGLIPDSFLKEALSSGSSKYLIHTSYVEQQLSLQAKLSNDYYKRTEVKTMLKVSDKTLKILQETGVFEDVLLFEQILYFSKKEVEKYINRKTSAVGLVKLIKEELNFSTDRHIVVNFIFNDPLLSKLVYKEAQSYRIKIEDWEEYKKGLVDVEEASRYLNTPLEVMQMLWEKKHITSFTTNAKGVRTHLAYLDEYKRRGLIPIEQLALEMNTSLGTIRKFFNFDDYILLPNNNKDFHIKREKADELINSYAAIQIKHNYNNNIIETNYHHFFEDSINYFKNKANINITVDLYNRWARKKMKDSTQPFNKMVLHYLRVLEVLASQLTKELMEYTDLELKQLFQSLSRNQTRRVTQFLDYCKEKVDCAFSGDYVFKKTLNADADEMYTKEEWKMLTLHVLDVNKHFENAVENREYASTWLFCLLHFSLAWRRSDMFSFKPISLDIVGIDDFEWFNEHILKLEDAQHILKTVERSMQENLSSKKKQKTVFVIPFLFEMPTALAFILSELHRRKENTNNEILIKNISYKNINDFFGEELPKFKNKMSNKSLMTYGWETAVKNGKGVLAYWLSGFSRSHTHKIAMPNSITQVYLVTRNTDVDVEEMARHAFDRGIFGWQVKVMIDAINENEPMNLEEMTTAITNINKEYSPVMINELSGYAVTRHEQSITLLKDLMKIPKKELKDKLKDISRLRSPSLLDHSQCLVGLENCPFKNEVEYNLEMPCLGCKNRIDTNYILDIVNVKIFSLIERLKRINQDEHIARIKYTYMIKSLLYILMDFKKMYDQFDTNYIRSFIDLDLLQSDIRELNVTKFLTIDEVNN</sequence>
<dbReference type="RefSeq" id="WP_244742624.1">
    <property type="nucleotide sequence ID" value="NZ_CP095071.1"/>
</dbReference>
<reference evidence="1 2" key="1">
    <citation type="submission" date="2022-04" db="EMBL/GenBank/DDBJ databases">
        <title>Gracilibacillus sp. isolated from saltern.</title>
        <authorList>
            <person name="Won M."/>
            <person name="Lee C.-M."/>
            <person name="Woen H.-Y."/>
            <person name="Kwon S.-W."/>
        </authorList>
    </citation>
    <scope>NUCLEOTIDE SEQUENCE [LARGE SCALE GENOMIC DNA]</scope>
    <source>
        <strain evidence="1 2">SSPM10-3</strain>
    </source>
</reference>